<evidence type="ECO:0000313" key="2">
    <source>
        <dbReference type="Proteomes" id="UP000823775"/>
    </source>
</evidence>
<proteinExistence type="predicted"/>
<evidence type="ECO:0000313" key="1">
    <source>
        <dbReference type="EMBL" id="MCE0480676.1"/>
    </source>
</evidence>
<dbReference type="Proteomes" id="UP000823775">
    <property type="component" value="Unassembled WGS sequence"/>
</dbReference>
<comment type="caution">
    <text evidence="1">The sequence shown here is derived from an EMBL/GenBank/DDBJ whole genome shotgun (WGS) entry which is preliminary data.</text>
</comment>
<dbReference type="EMBL" id="JACEIK010005085">
    <property type="protein sequence ID" value="MCE0480676.1"/>
    <property type="molecule type" value="Genomic_DNA"/>
</dbReference>
<reference evidence="1 2" key="1">
    <citation type="journal article" date="2021" name="BMC Genomics">
        <title>Datura genome reveals duplications of psychoactive alkaloid biosynthetic genes and high mutation rate following tissue culture.</title>
        <authorList>
            <person name="Rajewski A."/>
            <person name="Carter-House D."/>
            <person name="Stajich J."/>
            <person name="Litt A."/>
        </authorList>
    </citation>
    <scope>NUCLEOTIDE SEQUENCE [LARGE SCALE GENOMIC DNA]</scope>
    <source>
        <strain evidence="1">AR-01</strain>
    </source>
</reference>
<keyword evidence="2" id="KW-1185">Reference proteome</keyword>
<gene>
    <name evidence="1" type="ORF">HAX54_037712</name>
</gene>
<organism evidence="1 2">
    <name type="scientific">Datura stramonium</name>
    <name type="common">Jimsonweed</name>
    <name type="synonym">Common thornapple</name>
    <dbReference type="NCBI Taxonomy" id="4076"/>
    <lineage>
        <taxon>Eukaryota</taxon>
        <taxon>Viridiplantae</taxon>
        <taxon>Streptophyta</taxon>
        <taxon>Embryophyta</taxon>
        <taxon>Tracheophyta</taxon>
        <taxon>Spermatophyta</taxon>
        <taxon>Magnoliopsida</taxon>
        <taxon>eudicotyledons</taxon>
        <taxon>Gunneridae</taxon>
        <taxon>Pentapetalae</taxon>
        <taxon>asterids</taxon>
        <taxon>lamiids</taxon>
        <taxon>Solanales</taxon>
        <taxon>Solanaceae</taxon>
        <taxon>Solanoideae</taxon>
        <taxon>Datureae</taxon>
        <taxon>Datura</taxon>
    </lineage>
</organism>
<protein>
    <submittedName>
        <fullName evidence="1">Uncharacterized protein</fullName>
    </submittedName>
</protein>
<accession>A0ABS8VJH5</accession>
<name>A0ABS8VJH5_DATST</name>
<sequence>MDVTRGRYRFIKRSVACLHVLPYFDIGTMDVTYAMTWFVHWSTFQISKSSLRAYLRWNVWLNGLTVSKDLQIEQSFEDLEGIFEPGDPFTYGAIVQRHHLQ</sequence>